<accession>A0AAD6D5G7</accession>
<dbReference type="Gene3D" id="1.10.3020.20">
    <property type="match status" value="1"/>
</dbReference>
<dbReference type="SUPFAM" id="SSF49785">
    <property type="entry name" value="Galactose-binding domain-like"/>
    <property type="match status" value="1"/>
</dbReference>
<sequence length="592" mass="66419">MSYTVGGIEVLQRKIGSSDDPAAKRPSGKSSPKTTVLQPGFRREEDCRSIQTPTIWESDIKVPLRDGSFLLADIFRPVDAENVPAILVWSPYGKTGTGILSLDVTEGRVGIPKERLSGFESFEAPDPAEWVPYGYAIVNVNARGILGSDGDHRWHGTSEGQDGYDAIEFIASLPWTNGRIALMGNSWLGSSQWFIAAEQPPHLACMLPLEGLSDVYRESLCRGGVPYRPFWTFLMGSLSGDNDQEDVIAMIDRYPLMNEYWEDKRAKSHLIKAPAYVLASMSSALHTIGSLRSFEDIPHEEKWLRMHPTQEWHDLYQEDSIADMKRFLDFYTKEISNGWEKTPRARISVLRFNQPPFKNIPYSQWPIKEAEYQNLYLSANNLLAESQSAAVPGTASYQGDIVGQQMDEDSEEIEFRHTFQETTILIGASKATLWLSCQDHNDFDVFVQIRKADRSGKILRNVNIPLQELGVDSEAEVQTVNTLKYLGPTGILRASHRAFDPLLSKPHWPAHDHSKLDLVPPGEIVKLEIGLWPAAIQFEPGEQLILKVAGHHMTLAEFEPLRGGFVTGNKGRQVLHFGGEYNSKLEIPFVLV</sequence>
<feature type="region of interest" description="Disordered" evidence="2">
    <location>
        <begin position="14"/>
        <end position="43"/>
    </location>
</feature>
<dbReference type="InterPro" id="IPR013736">
    <property type="entry name" value="Xaa-Pro_dipept_C"/>
</dbReference>
<dbReference type="InterPro" id="IPR050585">
    <property type="entry name" value="Xaa-Pro_dipeptidyl-ppase/CocE"/>
</dbReference>
<dbReference type="InterPro" id="IPR008979">
    <property type="entry name" value="Galactose-bd-like_sf"/>
</dbReference>
<dbReference type="GO" id="GO:0017000">
    <property type="term" value="P:antibiotic biosynthetic process"/>
    <property type="evidence" value="ECO:0007669"/>
    <property type="project" value="UniProtKB-ARBA"/>
</dbReference>
<protein>
    <recommendedName>
        <fullName evidence="3">Xaa-Pro dipeptidyl-peptidase C-terminal domain-containing protein</fullName>
    </recommendedName>
</protein>
<name>A0AAD6D5G7_9EURO</name>
<dbReference type="SMART" id="SM00939">
    <property type="entry name" value="PepX_C"/>
    <property type="match status" value="1"/>
</dbReference>
<dbReference type="EMBL" id="JAQIZZ010000001">
    <property type="protein sequence ID" value="KAJ5556358.1"/>
    <property type="molecule type" value="Genomic_DNA"/>
</dbReference>
<dbReference type="Pfam" id="PF02129">
    <property type="entry name" value="Peptidase_S15"/>
    <property type="match status" value="1"/>
</dbReference>
<dbReference type="PANTHER" id="PTHR43056">
    <property type="entry name" value="PEPTIDASE S9 PROLYL OLIGOPEPTIDASE"/>
    <property type="match status" value="1"/>
</dbReference>
<dbReference type="InterPro" id="IPR029058">
    <property type="entry name" value="AB_hydrolase_fold"/>
</dbReference>
<evidence type="ECO:0000256" key="2">
    <source>
        <dbReference type="SAM" id="MobiDB-lite"/>
    </source>
</evidence>
<dbReference type="Proteomes" id="UP001220324">
    <property type="component" value="Unassembled WGS sequence"/>
</dbReference>
<dbReference type="InterPro" id="IPR005674">
    <property type="entry name" value="CocE/Ser_esterase"/>
</dbReference>
<evidence type="ECO:0000256" key="1">
    <source>
        <dbReference type="ARBA" id="ARBA00022801"/>
    </source>
</evidence>
<dbReference type="SUPFAM" id="SSF53474">
    <property type="entry name" value="alpha/beta-Hydrolases"/>
    <property type="match status" value="1"/>
</dbReference>
<gene>
    <name evidence="4" type="ORF">N7494_000273</name>
</gene>
<dbReference type="AlphaFoldDB" id="A0AAD6D5G7"/>
<dbReference type="GO" id="GO:0008239">
    <property type="term" value="F:dipeptidyl-peptidase activity"/>
    <property type="evidence" value="ECO:0007669"/>
    <property type="project" value="InterPro"/>
</dbReference>
<dbReference type="PANTHER" id="PTHR43056:SF10">
    <property type="entry name" value="COCE_NOND FAMILY, PUTATIVE (AFU_ORTHOLOGUE AFUA_7G00600)-RELATED"/>
    <property type="match status" value="1"/>
</dbReference>
<comment type="caution">
    <text evidence="4">The sequence shown here is derived from an EMBL/GenBank/DDBJ whole genome shotgun (WGS) entry which is preliminary data.</text>
</comment>
<keyword evidence="5" id="KW-1185">Reference proteome</keyword>
<dbReference type="NCBIfam" id="TIGR00976">
    <property type="entry name" value="CocE_NonD"/>
    <property type="match status" value="1"/>
</dbReference>
<proteinExistence type="predicted"/>
<feature type="domain" description="Xaa-Pro dipeptidyl-peptidase C-terminal" evidence="3">
    <location>
        <begin position="325"/>
        <end position="586"/>
    </location>
</feature>
<dbReference type="Pfam" id="PF08530">
    <property type="entry name" value="PepX_C"/>
    <property type="match status" value="1"/>
</dbReference>
<evidence type="ECO:0000259" key="3">
    <source>
        <dbReference type="SMART" id="SM00939"/>
    </source>
</evidence>
<dbReference type="Gene3D" id="2.60.120.260">
    <property type="entry name" value="Galactose-binding domain-like"/>
    <property type="match status" value="1"/>
</dbReference>
<evidence type="ECO:0000313" key="5">
    <source>
        <dbReference type="Proteomes" id="UP001220324"/>
    </source>
</evidence>
<reference evidence="4 5" key="1">
    <citation type="journal article" date="2023" name="IMA Fungus">
        <title>Comparative genomic study of the Penicillium genus elucidates a diverse pangenome and 15 lateral gene transfer events.</title>
        <authorList>
            <person name="Petersen C."/>
            <person name="Sorensen T."/>
            <person name="Nielsen M.R."/>
            <person name="Sondergaard T.E."/>
            <person name="Sorensen J.L."/>
            <person name="Fitzpatrick D.A."/>
            <person name="Frisvad J.C."/>
            <person name="Nielsen K.L."/>
        </authorList>
    </citation>
    <scope>NUCLEOTIDE SEQUENCE [LARGE SCALE GENOMIC DNA]</scope>
    <source>
        <strain evidence="4 5">IBT 35679</strain>
    </source>
</reference>
<organism evidence="4 5">
    <name type="scientific">Penicillium frequentans</name>
    <dbReference type="NCBI Taxonomy" id="3151616"/>
    <lineage>
        <taxon>Eukaryota</taxon>
        <taxon>Fungi</taxon>
        <taxon>Dikarya</taxon>
        <taxon>Ascomycota</taxon>
        <taxon>Pezizomycotina</taxon>
        <taxon>Eurotiomycetes</taxon>
        <taxon>Eurotiomycetidae</taxon>
        <taxon>Eurotiales</taxon>
        <taxon>Aspergillaceae</taxon>
        <taxon>Penicillium</taxon>
    </lineage>
</organism>
<dbReference type="InterPro" id="IPR000383">
    <property type="entry name" value="Xaa-Pro-like_dom"/>
</dbReference>
<dbReference type="Gene3D" id="3.40.50.1820">
    <property type="entry name" value="alpha/beta hydrolase"/>
    <property type="match status" value="1"/>
</dbReference>
<evidence type="ECO:0000313" key="4">
    <source>
        <dbReference type="EMBL" id="KAJ5556358.1"/>
    </source>
</evidence>
<feature type="compositionally biased region" description="Polar residues" evidence="2">
    <location>
        <begin position="28"/>
        <end position="37"/>
    </location>
</feature>
<keyword evidence="1" id="KW-0378">Hydrolase</keyword>
<dbReference type="GO" id="GO:0072330">
    <property type="term" value="P:monocarboxylic acid biosynthetic process"/>
    <property type="evidence" value="ECO:0007669"/>
    <property type="project" value="UniProtKB-ARBA"/>
</dbReference>